<evidence type="ECO:0000259" key="7">
    <source>
        <dbReference type="Pfam" id="PF03446"/>
    </source>
</evidence>
<evidence type="ECO:0000313" key="9">
    <source>
        <dbReference type="EMBL" id="RUO34642.1"/>
    </source>
</evidence>
<dbReference type="Proteomes" id="UP000287823">
    <property type="component" value="Unassembled WGS sequence"/>
</dbReference>
<dbReference type="UniPathway" id="UPA00362"/>
<dbReference type="InterPro" id="IPR011548">
    <property type="entry name" value="HIBADH"/>
</dbReference>
<dbReference type="GO" id="GO:0006574">
    <property type="term" value="P:L-valine catabolic process"/>
    <property type="evidence" value="ECO:0007669"/>
    <property type="project" value="UniProtKB-UniPathway"/>
</dbReference>
<dbReference type="Pfam" id="PF14833">
    <property type="entry name" value="NAD_binding_11"/>
    <property type="match status" value="1"/>
</dbReference>
<name>A0A432WLE9_9GAMM</name>
<dbReference type="GO" id="GO:0051287">
    <property type="term" value="F:NAD binding"/>
    <property type="evidence" value="ECO:0007669"/>
    <property type="project" value="InterPro"/>
</dbReference>
<evidence type="ECO:0000256" key="5">
    <source>
        <dbReference type="PIRSR" id="PIRSR000103-1"/>
    </source>
</evidence>
<proteinExistence type="inferred from homology"/>
<evidence type="ECO:0000256" key="3">
    <source>
        <dbReference type="ARBA" id="ARBA00023002"/>
    </source>
</evidence>
<keyword evidence="4 6" id="KW-0520">NAD</keyword>
<comment type="pathway">
    <text evidence="6">Amino-acid degradation; L-valine degradation.</text>
</comment>
<dbReference type="Gene3D" id="3.40.50.720">
    <property type="entry name" value="NAD(P)-binding Rossmann-like Domain"/>
    <property type="match status" value="1"/>
</dbReference>
<dbReference type="PANTHER" id="PTHR22981:SF7">
    <property type="entry name" value="3-HYDROXYISOBUTYRATE DEHYDROGENASE, MITOCHONDRIAL"/>
    <property type="match status" value="1"/>
</dbReference>
<reference evidence="9 10" key="1">
    <citation type="journal article" date="2011" name="Front. Microbiol.">
        <title>Genomic signatures of strain selection and enhancement in Bacillus atrophaeus var. globigii, a historical biowarfare simulant.</title>
        <authorList>
            <person name="Gibbons H.S."/>
            <person name="Broomall S.M."/>
            <person name="McNew L.A."/>
            <person name="Daligault H."/>
            <person name="Chapman C."/>
            <person name="Bruce D."/>
            <person name="Karavis M."/>
            <person name="Krepps M."/>
            <person name="McGregor P.A."/>
            <person name="Hong C."/>
            <person name="Park K.H."/>
            <person name="Akmal A."/>
            <person name="Feldman A."/>
            <person name="Lin J.S."/>
            <person name="Chang W.E."/>
            <person name="Higgs B.W."/>
            <person name="Demirev P."/>
            <person name="Lindquist J."/>
            <person name="Liem A."/>
            <person name="Fochler E."/>
            <person name="Read T.D."/>
            <person name="Tapia R."/>
            <person name="Johnson S."/>
            <person name="Bishop-Lilly K.A."/>
            <person name="Detter C."/>
            <person name="Han C."/>
            <person name="Sozhamannan S."/>
            <person name="Rosenzweig C.N."/>
            <person name="Skowronski E.W."/>
        </authorList>
    </citation>
    <scope>NUCLEOTIDE SEQUENCE [LARGE SCALE GENOMIC DNA]</scope>
    <source>
        <strain evidence="9 10">Y4G10-17</strain>
    </source>
</reference>
<dbReference type="Pfam" id="PF03446">
    <property type="entry name" value="NAD_binding_2"/>
    <property type="match status" value="1"/>
</dbReference>
<dbReference type="InterPro" id="IPR013328">
    <property type="entry name" value="6PGD_dom2"/>
</dbReference>
<evidence type="ECO:0000256" key="2">
    <source>
        <dbReference type="ARBA" id="ARBA00022456"/>
    </source>
</evidence>
<dbReference type="GO" id="GO:0008442">
    <property type="term" value="F:3-hydroxyisobutyrate dehydrogenase activity"/>
    <property type="evidence" value="ECO:0007669"/>
    <property type="project" value="UniProtKB-EC"/>
</dbReference>
<dbReference type="PROSITE" id="PS00895">
    <property type="entry name" value="3_HYDROXYISOBUT_DH"/>
    <property type="match status" value="1"/>
</dbReference>
<keyword evidence="2 6" id="KW-0101">Branched-chain amino acid catabolism</keyword>
<dbReference type="SUPFAM" id="SSF48179">
    <property type="entry name" value="6-phosphogluconate dehydrogenase C-terminal domain-like"/>
    <property type="match status" value="1"/>
</dbReference>
<dbReference type="InterPro" id="IPR006115">
    <property type="entry name" value="6PGDH_NADP-bd"/>
</dbReference>
<evidence type="ECO:0000256" key="1">
    <source>
        <dbReference type="ARBA" id="ARBA00009080"/>
    </source>
</evidence>
<evidence type="ECO:0000259" key="8">
    <source>
        <dbReference type="Pfam" id="PF14833"/>
    </source>
</evidence>
<dbReference type="InterPro" id="IPR029154">
    <property type="entry name" value="HIBADH-like_NADP-bd"/>
</dbReference>
<dbReference type="AlphaFoldDB" id="A0A432WLE9"/>
<sequence>MATIGFIGLGNMGGPMAANLVKAGNKVKVFDLSDDAVAALVAEGAEQAKSAADAVADVEFVISMLPASKHVRSLYLEEQGIKGAIPKSALVIDSSTIDAATARELAVELNKVGVRFIDAPVSGGTAGAKSGTLTFICGGDEADIEEARAVLGQMGKNVFRAGEHGAGQVAKICNNMLLAILMAGTSEALQLGKANGLDPKVLSEIMLQSSGRNWTLEVYNPCPHVLEGVPSSNNYQGGFQVDLMKKDLGLAMDTAEQSGAVTALGKLVQSLYSEHSSEGSGKKDFSSIFNHFEPKRDA</sequence>
<evidence type="ECO:0000313" key="10">
    <source>
        <dbReference type="Proteomes" id="UP000287823"/>
    </source>
</evidence>
<feature type="domain" description="3-hydroxyisobutyrate dehydrogenase-like NAD-binding" evidence="8">
    <location>
        <begin position="165"/>
        <end position="290"/>
    </location>
</feature>
<dbReference type="EC" id="1.1.1.31" evidence="6"/>
<dbReference type="EMBL" id="PIPO01000001">
    <property type="protein sequence ID" value="RUO34642.1"/>
    <property type="molecule type" value="Genomic_DNA"/>
</dbReference>
<dbReference type="SUPFAM" id="SSF51735">
    <property type="entry name" value="NAD(P)-binding Rossmann-fold domains"/>
    <property type="match status" value="1"/>
</dbReference>
<dbReference type="InterPro" id="IPR008927">
    <property type="entry name" value="6-PGluconate_DH-like_C_sf"/>
</dbReference>
<dbReference type="Gene3D" id="1.10.1040.10">
    <property type="entry name" value="N-(1-d-carboxylethyl)-l-norvaline Dehydrogenase, domain 2"/>
    <property type="match status" value="1"/>
</dbReference>
<organism evidence="9 10">
    <name type="scientific">Aliidiomarina soli</name>
    <dbReference type="NCBI Taxonomy" id="1928574"/>
    <lineage>
        <taxon>Bacteria</taxon>
        <taxon>Pseudomonadati</taxon>
        <taxon>Pseudomonadota</taxon>
        <taxon>Gammaproteobacteria</taxon>
        <taxon>Alteromonadales</taxon>
        <taxon>Idiomarinaceae</taxon>
        <taxon>Aliidiomarina</taxon>
    </lineage>
</organism>
<dbReference type="GO" id="GO:0050661">
    <property type="term" value="F:NADP binding"/>
    <property type="evidence" value="ECO:0007669"/>
    <property type="project" value="InterPro"/>
</dbReference>
<keyword evidence="3 6" id="KW-0560">Oxidoreductase</keyword>
<feature type="active site" evidence="5">
    <location>
        <position position="171"/>
    </location>
</feature>
<accession>A0A432WLE9</accession>
<dbReference type="FunFam" id="1.10.1040.10:FF:000006">
    <property type="entry name" value="3-hydroxyisobutyrate dehydrogenase"/>
    <property type="match status" value="1"/>
</dbReference>
<evidence type="ECO:0000256" key="6">
    <source>
        <dbReference type="RuleBase" id="RU910714"/>
    </source>
</evidence>
<gene>
    <name evidence="9" type="primary">mmsB</name>
    <name evidence="9" type="ORF">CWE14_01160</name>
</gene>
<dbReference type="RefSeq" id="WP_126797700.1">
    <property type="nucleotide sequence ID" value="NZ_PIPO01000001.1"/>
</dbReference>
<dbReference type="InterPro" id="IPR036291">
    <property type="entry name" value="NAD(P)-bd_dom_sf"/>
</dbReference>
<dbReference type="PIRSF" id="PIRSF000103">
    <property type="entry name" value="HIBADH"/>
    <property type="match status" value="1"/>
</dbReference>
<dbReference type="InterPro" id="IPR015815">
    <property type="entry name" value="HIBADH-related"/>
</dbReference>
<comment type="similarity">
    <text evidence="1 6">Belongs to the HIBADH-related family.</text>
</comment>
<evidence type="ECO:0000256" key="4">
    <source>
        <dbReference type="ARBA" id="ARBA00023027"/>
    </source>
</evidence>
<keyword evidence="10" id="KW-1185">Reference proteome</keyword>
<dbReference type="NCBIfam" id="TIGR01692">
    <property type="entry name" value="HIBADH"/>
    <property type="match status" value="1"/>
</dbReference>
<feature type="domain" description="6-phosphogluconate dehydrogenase NADP-binding" evidence="7">
    <location>
        <begin position="3"/>
        <end position="160"/>
    </location>
</feature>
<dbReference type="InterPro" id="IPR002204">
    <property type="entry name" value="3-OH-isobutyrate_DH-rel_CS"/>
</dbReference>
<comment type="caution">
    <text evidence="9">The sequence shown here is derived from an EMBL/GenBank/DDBJ whole genome shotgun (WGS) entry which is preliminary data.</text>
</comment>
<dbReference type="PANTHER" id="PTHR22981">
    <property type="entry name" value="3-HYDROXYISOBUTYRATE DEHYDROGENASE-RELATED"/>
    <property type="match status" value="1"/>
</dbReference>
<protein>
    <recommendedName>
        <fullName evidence="6">3-hydroxyisobutyrate dehydrogenase</fullName>
        <shortName evidence="6">HIBADH</shortName>
        <ecNumber evidence="6">1.1.1.31</ecNumber>
    </recommendedName>
</protein>
<comment type="catalytic activity">
    <reaction evidence="6">
        <text>3-hydroxy-2-methylpropanoate + NAD(+) = 2-methyl-3-oxopropanoate + NADH + H(+)</text>
        <dbReference type="Rhea" id="RHEA:17681"/>
        <dbReference type="ChEBI" id="CHEBI:11805"/>
        <dbReference type="ChEBI" id="CHEBI:15378"/>
        <dbReference type="ChEBI" id="CHEBI:57540"/>
        <dbReference type="ChEBI" id="CHEBI:57700"/>
        <dbReference type="ChEBI" id="CHEBI:57945"/>
        <dbReference type="EC" id="1.1.1.31"/>
    </reaction>
</comment>